<organism evidence="2 3">
    <name type="scientific">Streptomyces syringium</name>
    <dbReference type="NCBI Taxonomy" id="76729"/>
    <lineage>
        <taxon>Bacteria</taxon>
        <taxon>Bacillati</taxon>
        <taxon>Actinomycetota</taxon>
        <taxon>Actinomycetes</taxon>
        <taxon>Kitasatosporales</taxon>
        <taxon>Streptomycetaceae</taxon>
        <taxon>Streptomyces</taxon>
    </lineage>
</organism>
<name>A0ABS4Y0V6_9ACTN</name>
<dbReference type="Proteomes" id="UP001519291">
    <property type="component" value="Unassembled WGS sequence"/>
</dbReference>
<accession>A0ABS4Y0V6</accession>
<protein>
    <recommendedName>
        <fullName evidence="4">Bifunctional DNA primase/polymerase, N-terminal</fullName>
    </recommendedName>
</protein>
<proteinExistence type="predicted"/>
<gene>
    <name evidence="2" type="ORF">JO379_001684</name>
</gene>
<evidence type="ECO:0008006" key="4">
    <source>
        <dbReference type="Google" id="ProtNLM"/>
    </source>
</evidence>
<dbReference type="EMBL" id="JAGIOH010000001">
    <property type="protein sequence ID" value="MBP2402215.1"/>
    <property type="molecule type" value="Genomic_DNA"/>
</dbReference>
<sequence length="179" mass="19509">MTSAAPQNPTPGGGSPQPDHTARSAVTDWMSRAARSPSAALATWRLGELVPLHTGRVWDLVEVDFELARSAMRELAEFSMHVGPHLVSGMERATWILLPIGTAYRLAGVKGVLVHAAGWPLLAPPPGRYVGDRTWVLPGSDGDERGGEPWKRLTDADPLREAVHHVHGRLRRAGATRRW</sequence>
<reference evidence="2 3" key="1">
    <citation type="submission" date="2021-03" db="EMBL/GenBank/DDBJ databases">
        <title>Sequencing the genomes of 1000 actinobacteria strains.</title>
        <authorList>
            <person name="Klenk H.-P."/>
        </authorList>
    </citation>
    <scope>NUCLEOTIDE SEQUENCE [LARGE SCALE GENOMIC DNA]</scope>
    <source>
        <strain evidence="2 3">DSM 41480</strain>
    </source>
</reference>
<comment type="caution">
    <text evidence="2">The sequence shown here is derived from an EMBL/GenBank/DDBJ whole genome shotgun (WGS) entry which is preliminary data.</text>
</comment>
<evidence type="ECO:0000256" key="1">
    <source>
        <dbReference type="SAM" id="MobiDB-lite"/>
    </source>
</evidence>
<feature type="region of interest" description="Disordered" evidence="1">
    <location>
        <begin position="1"/>
        <end position="23"/>
    </location>
</feature>
<keyword evidence="3" id="KW-1185">Reference proteome</keyword>
<evidence type="ECO:0000313" key="3">
    <source>
        <dbReference type="Proteomes" id="UP001519291"/>
    </source>
</evidence>
<dbReference type="GeneID" id="91568553"/>
<evidence type="ECO:0000313" key="2">
    <source>
        <dbReference type="EMBL" id="MBP2402215.1"/>
    </source>
</evidence>
<dbReference type="RefSeq" id="WP_209514479.1">
    <property type="nucleotide sequence ID" value="NZ_JAGIOH010000001.1"/>
</dbReference>